<reference evidence="2" key="1">
    <citation type="submission" date="2022-11" db="UniProtKB">
        <authorList>
            <consortium name="WormBaseParasite"/>
        </authorList>
    </citation>
    <scope>IDENTIFICATION</scope>
</reference>
<evidence type="ECO:0000313" key="2">
    <source>
        <dbReference type="WBParaSite" id="nRc.2.0.1.t43819-RA"/>
    </source>
</evidence>
<protein>
    <submittedName>
        <fullName evidence="2">Uncharacterized protein</fullName>
    </submittedName>
</protein>
<organism evidence="1 2">
    <name type="scientific">Romanomermis culicivorax</name>
    <name type="common">Nematode worm</name>
    <dbReference type="NCBI Taxonomy" id="13658"/>
    <lineage>
        <taxon>Eukaryota</taxon>
        <taxon>Metazoa</taxon>
        <taxon>Ecdysozoa</taxon>
        <taxon>Nematoda</taxon>
        <taxon>Enoplea</taxon>
        <taxon>Dorylaimia</taxon>
        <taxon>Mermithida</taxon>
        <taxon>Mermithoidea</taxon>
        <taxon>Mermithidae</taxon>
        <taxon>Romanomermis</taxon>
    </lineage>
</organism>
<sequence length="93" mass="11120">MTPAARTKKLRTMFDENMENLSLTRWIKHWNLLSLITIYLRNANGNVQTWSKNNDKESLYFLATKRFRENGEKMFDVLRQMTEKSRSSMIAEE</sequence>
<evidence type="ECO:0000313" key="1">
    <source>
        <dbReference type="Proteomes" id="UP000887565"/>
    </source>
</evidence>
<dbReference type="WBParaSite" id="nRc.2.0.1.t43819-RA">
    <property type="protein sequence ID" value="nRc.2.0.1.t43819-RA"/>
    <property type="gene ID" value="nRc.2.0.1.g43819"/>
</dbReference>
<accession>A0A915KZD0</accession>
<dbReference type="Proteomes" id="UP000887565">
    <property type="component" value="Unplaced"/>
</dbReference>
<name>A0A915KZD0_ROMCU</name>
<dbReference type="AlphaFoldDB" id="A0A915KZD0"/>
<proteinExistence type="predicted"/>
<keyword evidence="1" id="KW-1185">Reference proteome</keyword>